<dbReference type="Proteomes" id="UP000256941">
    <property type="component" value="Unassembled WGS sequence"/>
</dbReference>
<name>A0A3D9XTG0_PARVE</name>
<dbReference type="AlphaFoldDB" id="A0A3D9XTG0"/>
<evidence type="ECO:0000313" key="2">
    <source>
        <dbReference type="EMBL" id="REF72991.1"/>
    </source>
</evidence>
<dbReference type="EMBL" id="QTUJ01000001">
    <property type="protein sequence ID" value="REF72991.1"/>
    <property type="molecule type" value="Genomic_DNA"/>
</dbReference>
<proteinExistence type="predicted"/>
<keyword evidence="1" id="KW-0472">Membrane</keyword>
<evidence type="ECO:0000256" key="1">
    <source>
        <dbReference type="SAM" id="Phobius"/>
    </source>
</evidence>
<sequence length="97" mass="10521">MHQARRCQCGQDLAHPPGRFGQERAVRFARGCRRRGRRAKLAGMGATLFLSMTALAAFLVGLDRRGAARLLAFGFGGMAAAVALWVMAALIAVYRPF</sequence>
<evidence type="ECO:0000313" key="3">
    <source>
        <dbReference type="Proteomes" id="UP000256941"/>
    </source>
</evidence>
<accession>A0A3D9XTG0</accession>
<keyword evidence="1" id="KW-1133">Transmembrane helix</keyword>
<feature type="transmembrane region" description="Helical" evidence="1">
    <location>
        <begin position="41"/>
        <end position="62"/>
    </location>
</feature>
<reference evidence="2 3" key="1">
    <citation type="submission" date="2018-08" db="EMBL/GenBank/DDBJ databases">
        <title>Genomic Encyclopedia of Archaeal and Bacterial Type Strains, Phase II (KMG-II): from individual species to whole genera.</title>
        <authorList>
            <person name="Goeker M."/>
        </authorList>
    </citation>
    <scope>NUCLEOTIDE SEQUENCE [LARGE SCALE GENOMIC DNA]</scope>
    <source>
        <strain evidence="2 3">DSM 17099</strain>
    </source>
</reference>
<gene>
    <name evidence="2" type="ORF">BDD41_1494</name>
</gene>
<protein>
    <submittedName>
        <fullName evidence="2">Uncharacterized protein</fullName>
    </submittedName>
</protein>
<feature type="transmembrane region" description="Helical" evidence="1">
    <location>
        <begin position="68"/>
        <end position="94"/>
    </location>
</feature>
<keyword evidence="1" id="KW-0812">Transmembrane</keyword>
<organism evidence="2 3">
    <name type="scientific">Paracoccus versutus</name>
    <name type="common">Thiobacillus versutus</name>
    <dbReference type="NCBI Taxonomy" id="34007"/>
    <lineage>
        <taxon>Bacteria</taxon>
        <taxon>Pseudomonadati</taxon>
        <taxon>Pseudomonadota</taxon>
        <taxon>Alphaproteobacteria</taxon>
        <taxon>Rhodobacterales</taxon>
        <taxon>Paracoccaceae</taxon>
        <taxon>Paracoccus</taxon>
    </lineage>
</organism>
<comment type="caution">
    <text evidence="2">The sequence shown here is derived from an EMBL/GenBank/DDBJ whole genome shotgun (WGS) entry which is preliminary data.</text>
</comment>